<dbReference type="AlphaFoldDB" id="A0A520MY48"/>
<keyword evidence="1" id="KW-0269">Exonuclease</keyword>
<dbReference type="GO" id="GO:0004527">
    <property type="term" value="F:exonuclease activity"/>
    <property type="evidence" value="ECO:0007669"/>
    <property type="project" value="UniProtKB-KW"/>
</dbReference>
<accession>A0A520MY48</accession>
<dbReference type="Proteomes" id="UP000319384">
    <property type="component" value="Unassembled WGS sequence"/>
</dbReference>
<keyword evidence="1" id="KW-0378">Hydrolase</keyword>
<dbReference type="Gene3D" id="3.30.420.10">
    <property type="entry name" value="Ribonuclease H-like superfamily/Ribonuclease H"/>
    <property type="match status" value="1"/>
</dbReference>
<proteinExistence type="predicted"/>
<evidence type="ECO:0000313" key="2">
    <source>
        <dbReference type="Proteomes" id="UP000319384"/>
    </source>
</evidence>
<reference evidence="1 2" key="1">
    <citation type="submission" date="2019-02" db="EMBL/GenBank/DDBJ databases">
        <title>Prokaryotic population dynamics and viral predation in marine succession experiment using metagenomics: the confinement effect.</title>
        <authorList>
            <person name="Haro-Moreno J.M."/>
            <person name="Rodriguez-Valera F."/>
            <person name="Lopez-Perez M."/>
        </authorList>
    </citation>
    <scope>NUCLEOTIDE SEQUENCE [LARGE SCALE GENOMIC DNA]</scope>
    <source>
        <strain evidence="1">MED-G162</strain>
    </source>
</reference>
<dbReference type="EMBL" id="SHBH01000018">
    <property type="protein sequence ID" value="RZO26096.1"/>
    <property type="molecule type" value="Genomic_DNA"/>
</dbReference>
<feature type="non-terminal residue" evidence="1">
    <location>
        <position position="65"/>
    </location>
</feature>
<comment type="caution">
    <text evidence="1">The sequence shown here is derived from an EMBL/GenBank/DDBJ whole genome shotgun (WGS) entry which is preliminary data.</text>
</comment>
<protein>
    <submittedName>
        <fullName evidence="1">Exonuclease</fullName>
    </submittedName>
</protein>
<dbReference type="GO" id="GO:0003676">
    <property type="term" value="F:nucleic acid binding"/>
    <property type="evidence" value="ECO:0007669"/>
    <property type="project" value="InterPro"/>
</dbReference>
<gene>
    <name evidence="1" type="ORF">EVA95_02635</name>
</gene>
<organism evidence="1 2">
    <name type="scientific">SAR86 cluster bacterium</name>
    <dbReference type="NCBI Taxonomy" id="2030880"/>
    <lineage>
        <taxon>Bacteria</taxon>
        <taxon>Pseudomonadati</taxon>
        <taxon>Pseudomonadota</taxon>
        <taxon>Gammaproteobacteria</taxon>
        <taxon>SAR86 cluster</taxon>
    </lineage>
</organism>
<dbReference type="InterPro" id="IPR012337">
    <property type="entry name" value="RNaseH-like_sf"/>
</dbReference>
<keyword evidence="1" id="KW-0540">Nuclease</keyword>
<dbReference type="SUPFAM" id="SSF53098">
    <property type="entry name" value="Ribonuclease H-like"/>
    <property type="match status" value="1"/>
</dbReference>
<sequence>MTSNLVFYDTETTGIHKDFSQIIQCGSIFTDINLSYKDQQNIGSAPLPWIIPQPKAMLTNKKINS</sequence>
<name>A0A520MY48_9GAMM</name>
<dbReference type="InterPro" id="IPR036397">
    <property type="entry name" value="RNaseH_sf"/>
</dbReference>
<evidence type="ECO:0000313" key="1">
    <source>
        <dbReference type="EMBL" id="RZO26096.1"/>
    </source>
</evidence>